<name>A0A1G8I8G4_9BACI</name>
<feature type="region of interest" description="Disordered" evidence="1">
    <location>
        <begin position="1"/>
        <end position="23"/>
    </location>
</feature>
<evidence type="ECO:0000259" key="2">
    <source>
        <dbReference type="SMART" id="SM00507"/>
    </source>
</evidence>
<accession>A0A1G8I8G4</accession>
<dbReference type="InterPro" id="IPR003615">
    <property type="entry name" value="HNH_nuc"/>
</dbReference>
<dbReference type="OrthoDB" id="2662325at2"/>
<keyword evidence="3" id="KW-0540">Nuclease</keyword>
<gene>
    <name evidence="3" type="ORF">SAMN05192534_12337</name>
</gene>
<dbReference type="EMBL" id="FNDK01000023">
    <property type="protein sequence ID" value="SDI15132.1"/>
    <property type="molecule type" value="Genomic_DNA"/>
</dbReference>
<dbReference type="STRING" id="568899.SAMN05192534_12337"/>
<keyword evidence="3" id="KW-0255">Endonuclease</keyword>
<dbReference type="GO" id="GO:0003676">
    <property type="term" value="F:nucleic acid binding"/>
    <property type="evidence" value="ECO:0007669"/>
    <property type="project" value="InterPro"/>
</dbReference>
<dbReference type="Pfam" id="PF01844">
    <property type="entry name" value="HNH"/>
    <property type="match status" value="1"/>
</dbReference>
<protein>
    <submittedName>
        <fullName evidence="3">HNH endonuclease</fullName>
    </submittedName>
</protein>
<dbReference type="RefSeq" id="WP_091275570.1">
    <property type="nucleotide sequence ID" value="NZ_FNDK01000023.1"/>
</dbReference>
<evidence type="ECO:0000313" key="4">
    <source>
        <dbReference type="Proteomes" id="UP000199163"/>
    </source>
</evidence>
<dbReference type="GO" id="GO:0004519">
    <property type="term" value="F:endonuclease activity"/>
    <property type="evidence" value="ECO:0007669"/>
    <property type="project" value="UniProtKB-KW"/>
</dbReference>
<dbReference type="Proteomes" id="UP000199163">
    <property type="component" value="Unassembled WGS sequence"/>
</dbReference>
<dbReference type="Gene3D" id="1.10.30.50">
    <property type="match status" value="1"/>
</dbReference>
<evidence type="ECO:0000256" key="1">
    <source>
        <dbReference type="SAM" id="MobiDB-lite"/>
    </source>
</evidence>
<keyword evidence="4" id="KW-1185">Reference proteome</keyword>
<sequence>MDWGFNPVEKTKARKKRKRGDRNEFSAKVRKEIKDYFNHECQMCYGPGETIHHVHLRAQSGRGVFTNGLLLCHRCHQYLHDNPKELKKWQNRFREWYGKSYFKDKQDLEREAADLISRKEKTEYYNLSPMRRT</sequence>
<proteinExistence type="predicted"/>
<dbReference type="InterPro" id="IPR002711">
    <property type="entry name" value="HNH"/>
</dbReference>
<reference evidence="3 4" key="1">
    <citation type="submission" date="2016-10" db="EMBL/GenBank/DDBJ databases">
        <authorList>
            <person name="de Groot N.N."/>
        </authorList>
    </citation>
    <scope>NUCLEOTIDE SEQUENCE [LARGE SCALE GENOMIC DNA]</scope>
    <source>
        <strain evidence="3 4">DSM 21632</strain>
    </source>
</reference>
<dbReference type="AlphaFoldDB" id="A0A1G8I8G4"/>
<dbReference type="CDD" id="cd00085">
    <property type="entry name" value="HNHc"/>
    <property type="match status" value="1"/>
</dbReference>
<feature type="domain" description="HNH nuclease" evidence="2">
    <location>
        <begin position="28"/>
        <end position="77"/>
    </location>
</feature>
<dbReference type="SMART" id="SM00507">
    <property type="entry name" value="HNHc"/>
    <property type="match status" value="1"/>
</dbReference>
<dbReference type="GO" id="GO:0008270">
    <property type="term" value="F:zinc ion binding"/>
    <property type="evidence" value="ECO:0007669"/>
    <property type="project" value="InterPro"/>
</dbReference>
<keyword evidence="3" id="KW-0378">Hydrolase</keyword>
<organism evidence="3 4">
    <name type="scientific">Alteribacillus persepolensis</name>
    <dbReference type="NCBI Taxonomy" id="568899"/>
    <lineage>
        <taxon>Bacteria</taxon>
        <taxon>Bacillati</taxon>
        <taxon>Bacillota</taxon>
        <taxon>Bacilli</taxon>
        <taxon>Bacillales</taxon>
        <taxon>Bacillaceae</taxon>
        <taxon>Alteribacillus</taxon>
    </lineage>
</organism>
<evidence type="ECO:0000313" key="3">
    <source>
        <dbReference type="EMBL" id="SDI15132.1"/>
    </source>
</evidence>